<keyword evidence="4" id="KW-1185">Reference proteome</keyword>
<dbReference type="GO" id="GO:0005524">
    <property type="term" value="F:ATP binding"/>
    <property type="evidence" value="ECO:0007669"/>
    <property type="project" value="UniProtKB-KW"/>
</dbReference>
<dbReference type="EMBL" id="CP040846">
    <property type="protein sequence ID" value="QDA32219.1"/>
    <property type="molecule type" value="Genomic_DNA"/>
</dbReference>
<dbReference type="RefSeq" id="WP_139681539.1">
    <property type="nucleotide sequence ID" value="NZ_CP040846.1"/>
</dbReference>
<protein>
    <submittedName>
        <fullName evidence="3">ATP-binding protein</fullName>
    </submittedName>
</protein>
<name>A0A4Y5SPL3_9EURY</name>
<sequence length="468" mass="55065">MRFVDREREMNVLQRARERSRKRLYSVAIYGLRRVGKTRILREFLSENDLYFFVNRGKSSTSLLREYSEILREKGILSKREELKSWDDLFEVLFERFNGAVAFDEFQDFRFVEPSVYPALQRFMDENEEKPILLIFTGSTIGMVERLFKDSKEPFYGRIKRELRLEPLDIMGSYGMAREVEIESLDDFFTLYSIFGGFPRYWVAIEDEGIEGEKAERIIDELIFSYSAPLEEEVPRILSLVFGKRSGIYYDILEAIANGSTSPSEIAGYLNRKETSITRQLHELVNYFRLVDYDRAVLGKGSVLYINHPFLNFWFRFIQPRLSEYELNREKLWEDVKGSLPDYVGKRFDFACRGLLRLAGERGLLPIEVSRIGRHWGHYREGGKRKVYEIDIVALDPEGKRAIFGECKWRKKAINAEKLLQELRRKVELTGWRGEVYYLLIARKFRNVPENVIPLDENGIKNLLEGEG</sequence>
<dbReference type="Gene3D" id="3.40.50.300">
    <property type="entry name" value="P-loop containing nucleotide triphosphate hydrolases"/>
    <property type="match status" value="1"/>
</dbReference>
<dbReference type="InterPro" id="IPR011335">
    <property type="entry name" value="Restrct_endonuc-II-like"/>
</dbReference>
<evidence type="ECO:0000259" key="1">
    <source>
        <dbReference type="Pfam" id="PF01637"/>
    </source>
</evidence>
<dbReference type="Pfam" id="PF01637">
    <property type="entry name" value="ATPase_2"/>
    <property type="match status" value="1"/>
</dbReference>
<dbReference type="InterPro" id="IPR027417">
    <property type="entry name" value="P-loop_NTPase"/>
</dbReference>
<evidence type="ECO:0000313" key="3">
    <source>
        <dbReference type="EMBL" id="QDA32219.1"/>
    </source>
</evidence>
<dbReference type="AlphaFoldDB" id="A0A4Y5SPL3"/>
<evidence type="ECO:0000313" key="4">
    <source>
        <dbReference type="Proteomes" id="UP000306007"/>
    </source>
</evidence>
<dbReference type="Pfam" id="PF03008">
    <property type="entry name" value="DUF234"/>
    <property type="match status" value="1"/>
</dbReference>
<dbReference type="InterPro" id="IPR011579">
    <property type="entry name" value="ATPase_dom"/>
</dbReference>
<dbReference type="GeneID" id="40473755"/>
<feature type="domain" description="DUF234" evidence="2">
    <location>
        <begin position="314"/>
        <end position="416"/>
    </location>
</feature>
<dbReference type="Proteomes" id="UP000306007">
    <property type="component" value="Chromosome"/>
</dbReference>
<dbReference type="InterPro" id="IPR004256">
    <property type="entry name" value="DUF234"/>
</dbReference>
<dbReference type="PANTHER" id="PTHR34704">
    <property type="entry name" value="ATPASE"/>
    <property type="match status" value="1"/>
</dbReference>
<evidence type="ECO:0000259" key="2">
    <source>
        <dbReference type="Pfam" id="PF03008"/>
    </source>
</evidence>
<dbReference type="SUPFAM" id="SSF52540">
    <property type="entry name" value="P-loop containing nucleoside triphosphate hydrolases"/>
    <property type="match status" value="1"/>
</dbReference>
<feature type="domain" description="ATPase" evidence="1">
    <location>
        <begin position="3"/>
        <end position="201"/>
    </location>
</feature>
<proteinExistence type="predicted"/>
<gene>
    <name evidence="3" type="ORF">FH039_01185</name>
</gene>
<dbReference type="SUPFAM" id="SSF52980">
    <property type="entry name" value="Restriction endonuclease-like"/>
    <property type="match status" value="1"/>
</dbReference>
<organism evidence="3 4">
    <name type="scientific">Thermococcus indicus</name>
    <dbReference type="NCBI Taxonomy" id="2586643"/>
    <lineage>
        <taxon>Archaea</taxon>
        <taxon>Methanobacteriati</taxon>
        <taxon>Methanobacteriota</taxon>
        <taxon>Thermococci</taxon>
        <taxon>Thermococcales</taxon>
        <taxon>Thermococcaceae</taxon>
        <taxon>Thermococcus</taxon>
    </lineage>
</organism>
<dbReference type="KEGG" id="tic:FH039_01185"/>
<reference evidence="3 4" key="1">
    <citation type="submission" date="2019-06" db="EMBL/GenBank/DDBJ databases">
        <title>Thermococcus indicus sp. nov., a Fe(III)-reducing hyperthermophilic archaeon isolated from the Onnuri vent field of the Central Indian Ocean ridge.</title>
        <authorList>
            <person name="Lim J.K."/>
            <person name="Kim Y.J."/>
            <person name="Kwon K.K."/>
        </authorList>
    </citation>
    <scope>NUCLEOTIDE SEQUENCE [LARGE SCALE GENOMIC DNA]</scope>
    <source>
        <strain evidence="3 4">IOH1</strain>
    </source>
</reference>
<dbReference type="PANTHER" id="PTHR34704:SF2">
    <property type="entry name" value="ATPASE"/>
    <property type="match status" value="1"/>
</dbReference>
<keyword evidence="3" id="KW-0547">Nucleotide-binding</keyword>
<dbReference type="OrthoDB" id="132045at2157"/>
<accession>A0A4Y5SPL3</accession>
<keyword evidence="3" id="KW-0067">ATP-binding</keyword>